<evidence type="ECO:0000313" key="3">
    <source>
        <dbReference type="Proteomes" id="UP001163739"/>
    </source>
</evidence>
<gene>
    <name evidence="2" type="ORF">NKI27_07880</name>
</gene>
<dbReference type="RefSeq" id="WP_265049118.1">
    <property type="nucleotide sequence ID" value="NZ_CP100390.1"/>
</dbReference>
<dbReference type="CDD" id="cd09176">
    <property type="entry name" value="PLDc_unchar6"/>
    <property type="match status" value="1"/>
</dbReference>
<feature type="domain" description="Phospholipase D-like" evidence="1">
    <location>
        <begin position="60"/>
        <end position="146"/>
    </location>
</feature>
<dbReference type="Pfam" id="PF13091">
    <property type="entry name" value="PLDc_2"/>
    <property type="match status" value="1"/>
</dbReference>
<protein>
    <submittedName>
        <fullName evidence="2">Phospholipase D family protein</fullName>
    </submittedName>
</protein>
<reference evidence="2" key="1">
    <citation type="submission" date="2022-06" db="EMBL/GenBank/DDBJ databases">
        <title>Alkalimarinus sp. nov., isolated from gut of a Alitta virens.</title>
        <authorList>
            <person name="Yang A.I."/>
            <person name="Shin N.-R."/>
        </authorList>
    </citation>
    <scope>NUCLEOTIDE SEQUENCE</scope>
    <source>
        <strain evidence="2">A2M4</strain>
    </source>
</reference>
<organism evidence="2 3">
    <name type="scientific">Alkalimarinus alittae</name>
    <dbReference type="NCBI Taxonomy" id="2961619"/>
    <lineage>
        <taxon>Bacteria</taxon>
        <taxon>Pseudomonadati</taxon>
        <taxon>Pseudomonadota</taxon>
        <taxon>Gammaproteobacteria</taxon>
        <taxon>Alteromonadales</taxon>
        <taxon>Alteromonadaceae</taxon>
        <taxon>Alkalimarinus</taxon>
    </lineage>
</organism>
<evidence type="ECO:0000313" key="2">
    <source>
        <dbReference type="EMBL" id="UZE97642.1"/>
    </source>
</evidence>
<name>A0ABY6N6N2_9ALTE</name>
<evidence type="ECO:0000259" key="1">
    <source>
        <dbReference type="Pfam" id="PF13091"/>
    </source>
</evidence>
<sequence>MKVISNLTSSHGSLITELLEDNYDELFWVSPFIAGDFQELFSKSDFSAVKTITLVTTLKKNDQDQITKPHALKSFYNLMNAKCPKAKVKVHIDNSLHGKIYIFKKDNIHKVIVTSANLTQSGFYNNHEWGLLIDSGEAIEQLESEVLECIDYHDITESLVDRLVMFSEQGLKDHPEWDEKTQPTSDILDSVYFQGDKNNKEPRYYLKPVGVSEDPILKEDQKDFSDLHQNLDFSKKGTGAIRAGDIVITTAVGCGCLLSYFQITGSPKEATFEEQQTEPWKQRWPWHIEGRNLSPSYGGCWWKHDLDRKPLLDTFLSEYPDQPVTKAGAFSLGTLNYGSDKVEITKAFADFLIDKIDAAE</sequence>
<dbReference type="Proteomes" id="UP001163739">
    <property type="component" value="Chromosome"/>
</dbReference>
<dbReference type="Gene3D" id="3.30.870.10">
    <property type="entry name" value="Endonuclease Chain A"/>
    <property type="match status" value="1"/>
</dbReference>
<proteinExistence type="predicted"/>
<dbReference type="InterPro" id="IPR059166">
    <property type="entry name" value="PLD-like_cat"/>
</dbReference>
<keyword evidence="3" id="KW-1185">Reference proteome</keyword>
<dbReference type="EMBL" id="CP100390">
    <property type="protein sequence ID" value="UZE97642.1"/>
    <property type="molecule type" value="Genomic_DNA"/>
</dbReference>
<dbReference type="InterPro" id="IPR025202">
    <property type="entry name" value="PLD-like_dom"/>
</dbReference>
<dbReference type="SUPFAM" id="SSF56024">
    <property type="entry name" value="Phospholipase D/nuclease"/>
    <property type="match status" value="1"/>
</dbReference>
<accession>A0ABY6N6N2</accession>